<feature type="region of interest" description="Disordered" evidence="1">
    <location>
        <begin position="131"/>
        <end position="160"/>
    </location>
</feature>
<keyword evidence="3" id="KW-1185">Reference proteome</keyword>
<evidence type="ECO:0000256" key="1">
    <source>
        <dbReference type="SAM" id="MobiDB-lite"/>
    </source>
</evidence>
<feature type="region of interest" description="Disordered" evidence="1">
    <location>
        <begin position="189"/>
        <end position="211"/>
    </location>
</feature>
<proteinExistence type="predicted"/>
<protein>
    <submittedName>
        <fullName evidence="2">Uncharacterized protein</fullName>
    </submittedName>
</protein>
<dbReference type="AlphaFoldDB" id="A0A9W7FHA0"/>
<gene>
    <name evidence="2" type="ORF">TrLO_g13355</name>
</gene>
<name>A0A9W7FHA0_9STRA</name>
<sequence length="257" mass="27928">MPRGSKGRSRGSRKSWMDFSSVTAFLSNVATSTSSIFSVSESQNEYMNNGYNEKVKARLNATQINRQALPRPRIRLRNESPKGTPGLKSEQNDDLISASGSSRKLVEFVSDSGSSCSSFFSPRHSSQQRLVGGKFASSTNSTASSSSGDLEDAGCSFGGDESEVTRLRSNRAGTPVEVNTIDWITSKFSFRPETGSNPRPHSPNVDPNSVDAHPEVTQMIEIQKVALVEVADEIIAAQELVALKEEGMKRSVSEERT</sequence>
<accession>A0A9W7FHA0</accession>
<feature type="compositionally biased region" description="Polar residues" evidence="1">
    <location>
        <begin position="189"/>
        <end position="199"/>
    </location>
</feature>
<evidence type="ECO:0000313" key="2">
    <source>
        <dbReference type="EMBL" id="GMI12384.1"/>
    </source>
</evidence>
<organism evidence="2 3">
    <name type="scientific">Triparma laevis f. longispina</name>
    <dbReference type="NCBI Taxonomy" id="1714387"/>
    <lineage>
        <taxon>Eukaryota</taxon>
        <taxon>Sar</taxon>
        <taxon>Stramenopiles</taxon>
        <taxon>Ochrophyta</taxon>
        <taxon>Bolidophyceae</taxon>
        <taxon>Parmales</taxon>
        <taxon>Triparmaceae</taxon>
        <taxon>Triparma</taxon>
    </lineage>
</organism>
<feature type="region of interest" description="Disordered" evidence="1">
    <location>
        <begin position="64"/>
        <end position="94"/>
    </location>
</feature>
<evidence type="ECO:0000313" key="3">
    <source>
        <dbReference type="Proteomes" id="UP001165122"/>
    </source>
</evidence>
<reference evidence="3" key="1">
    <citation type="journal article" date="2023" name="Commun. Biol.">
        <title>Genome analysis of Parmales, the sister group of diatoms, reveals the evolutionary specialization of diatoms from phago-mixotrophs to photoautotrophs.</title>
        <authorList>
            <person name="Ban H."/>
            <person name="Sato S."/>
            <person name="Yoshikawa S."/>
            <person name="Yamada K."/>
            <person name="Nakamura Y."/>
            <person name="Ichinomiya M."/>
            <person name="Sato N."/>
            <person name="Blanc-Mathieu R."/>
            <person name="Endo H."/>
            <person name="Kuwata A."/>
            <person name="Ogata H."/>
        </authorList>
    </citation>
    <scope>NUCLEOTIDE SEQUENCE [LARGE SCALE GENOMIC DNA]</scope>
    <source>
        <strain evidence="3">NIES 3700</strain>
    </source>
</reference>
<dbReference type="EMBL" id="BRXW01000176">
    <property type="protein sequence ID" value="GMI12384.1"/>
    <property type="molecule type" value="Genomic_DNA"/>
</dbReference>
<dbReference type="Proteomes" id="UP001165122">
    <property type="component" value="Unassembled WGS sequence"/>
</dbReference>
<comment type="caution">
    <text evidence="2">The sequence shown here is derived from an EMBL/GenBank/DDBJ whole genome shotgun (WGS) entry which is preliminary data.</text>
</comment>
<feature type="compositionally biased region" description="Low complexity" evidence="1">
    <location>
        <begin position="136"/>
        <end position="147"/>
    </location>
</feature>